<protein>
    <submittedName>
        <fullName evidence="1">Uncharacterized protein</fullName>
    </submittedName>
</protein>
<dbReference type="EMBL" id="JAIQZJ010000001">
    <property type="protein sequence ID" value="MBZ5736923.1"/>
    <property type="molecule type" value="Genomic_DNA"/>
</dbReference>
<sequence length="80" mass="9250">MADDDLQLTQAQAYEAAYRFVWQYNQRDKSPDATSLQMMLVAMEPTEDRYKTDDPASWADWVQCVRETLDGAPLPHLPRS</sequence>
<evidence type="ECO:0000313" key="1">
    <source>
        <dbReference type="EMBL" id="MBZ5736923.1"/>
    </source>
</evidence>
<comment type="caution">
    <text evidence="1">The sequence shown here is derived from an EMBL/GenBank/DDBJ whole genome shotgun (WGS) entry which is preliminary data.</text>
</comment>
<keyword evidence="2" id="KW-1185">Reference proteome</keyword>
<accession>A0ABS7U7G0</accession>
<gene>
    <name evidence="1" type="ORF">K8U61_02020</name>
</gene>
<proteinExistence type="predicted"/>
<name>A0ABS7U7G0_9ACTN</name>
<evidence type="ECO:0000313" key="2">
    <source>
        <dbReference type="Proteomes" id="UP000780875"/>
    </source>
</evidence>
<dbReference type="RefSeq" id="WP_224121291.1">
    <property type="nucleotide sequence ID" value="NZ_JAIQZJ010000001.1"/>
</dbReference>
<reference evidence="1 2" key="1">
    <citation type="submission" date="2021-09" db="EMBL/GenBank/DDBJ databases">
        <title>Whole genome sequence of Nocardioides sp. GBK3QG-3.</title>
        <authorList>
            <person name="Tuo L."/>
        </authorList>
    </citation>
    <scope>NUCLEOTIDE SEQUENCE [LARGE SCALE GENOMIC DNA]</scope>
    <source>
        <strain evidence="1 2">GBK3QG-3</strain>
    </source>
</reference>
<organism evidence="1 2">
    <name type="scientific">Nocardioides mangrovi</name>
    <dbReference type="NCBI Taxonomy" id="2874580"/>
    <lineage>
        <taxon>Bacteria</taxon>
        <taxon>Bacillati</taxon>
        <taxon>Actinomycetota</taxon>
        <taxon>Actinomycetes</taxon>
        <taxon>Propionibacteriales</taxon>
        <taxon>Nocardioidaceae</taxon>
        <taxon>Nocardioides</taxon>
    </lineage>
</organism>
<dbReference type="Proteomes" id="UP000780875">
    <property type="component" value="Unassembled WGS sequence"/>
</dbReference>